<evidence type="ECO:0008006" key="3">
    <source>
        <dbReference type="Google" id="ProtNLM"/>
    </source>
</evidence>
<dbReference type="InParanoid" id="A0A151ZI54"/>
<accession>A0A151ZI54</accession>
<reference evidence="1 2" key="1">
    <citation type="submission" date="2015-12" db="EMBL/GenBank/DDBJ databases">
        <title>Dictyostelia acquired genes for synthesis and detection of signals that induce cell-type specialization by lateral gene transfer from prokaryotes.</title>
        <authorList>
            <person name="Gloeckner G."/>
            <person name="Schaap P."/>
        </authorList>
    </citation>
    <scope>NUCLEOTIDE SEQUENCE [LARGE SCALE GENOMIC DNA]</scope>
    <source>
        <strain evidence="1 2">TK</strain>
    </source>
</reference>
<sequence>MNSFNFHTPSDHKEEFQFKNKIRIEKISIGCENNFVEGVLSIPRSSEVSRNLIIFAHGSGSSRFSDRNIFISEKLLSLGFSTLLFNMLTEQETRLDRITNEFQNNVPYFSKRLVAATEFVGKDPSFSNYFTRIFFFGSSVGGCAAIHSAVQLSSMKPTITGILARGSNLTLCDQKSIDSLSIPIMLIVGELDKEMVKINEHYYRKLFINCPNKQYRVIPNATHLFPEPQALEELSNFTCDYFQSFFK</sequence>
<organism evidence="1 2">
    <name type="scientific">Tieghemostelium lacteum</name>
    <name type="common">Slime mold</name>
    <name type="synonym">Dictyostelium lacteum</name>
    <dbReference type="NCBI Taxonomy" id="361077"/>
    <lineage>
        <taxon>Eukaryota</taxon>
        <taxon>Amoebozoa</taxon>
        <taxon>Evosea</taxon>
        <taxon>Eumycetozoa</taxon>
        <taxon>Dictyostelia</taxon>
        <taxon>Dictyosteliales</taxon>
        <taxon>Raperosteliaceae</taxon>
        <taxon>Tieghemostelium</taxon>
    </lineage>
</organism>
<evidence type="ECO:0000313" key="1">
    <source>
        <dbReference type="EMBL" id="KYQ93678.1"/>
    </source>
</evidence>
<comment type="caution">
    <text evidence="1">The sequence shown here is derived from an EMBL/GenBank/DDBJ whole genome shotgun (WGS) entry which is preliminary data.</text>
</comment>
<dbReference type="SUPFAM" id="SSF53474">
    <property type="entry name" value="alpha/beta-Hydrolases"/>
    <property type="match status" value="1"/>
</dbReference>
<dbReference type="STRING" id="361077.A0A151ZI54"/>
<dbReference type="InterPro" id="IPR029058">
    <property type="entry name" value="AB_hydrolase_fold"/>
</dbReference>
<gene>
    <name evidence="1" type="ORF">DLAC_05066</name>
</gene>
<keyword evidence="2" id="KW-1185">Reference proteome</keyword>
<dbReference type="OrthoDB" id="18845at2759"/>
<dbReference type="Gene3D" id="3.40.50.1820">
    <property type="entry name" value="alpha/beta hydrolase"/>
    <property type="match status" value="1"/>
</dbReference>
<evidence type="ECO:0000313" key="2">
    <source>
        <dbReference type="Proteomes" id="UP000076078"/>
    </source>
</evidence>
<protein>
    <recommendedName>
        <fullName evidence="3">Dienelactone hydrolase domain-containing protein</fullName>
    </recommendedName>
</protein>
<dbReference type="AlphaFoldDB" id="A0A151ZI54"/>
<proteinExistence type="predicted"/>
<dbReference type="Proteomes" id="UP000076078">
    <property type="component" value="Unassembled WGS sequence"/>
</dbReference>
<dbReference type="EMBL" id="LODT01000025">
    <property type="protein sequence ID" value="KYQ93678.1"/>
    <property type="molecule type" value="Genomic_DNA"/>
</dbReference>
<name>A0A151ZI54_TIELA</name>
<dbReference type="OMA" id="HIGYFGA"/>